<sequence length="252" mass="29097">MTLLLYTNGTQILNGNLTYRGLFEAGLNAVYVDVYSDRGKHIELARESSYLWWEEGKRPKNTKNLFERKQGQGCFIQISRNPGEWLPQKNNRGNVMTFCNDLDWEAARKLGITPVVYPPHRRCDQPVKFPTFVWNGYYVFCGQDVMNHTTGEFDDGKLGNVKDGPDGFVKFWLGRYMQDLRAKVHQNIDGRASHERCRQCAFVGGRADVPIWRAGFSEYWDGERFILLPPWEKVEAPNGGIKRITRRGLLDL</sequence>
<organism evidence="1">
    <name type="scientific">viral metagenome</name>
    <dbReference type="NCBI Taxonomy" id="1070528"/>
    <lineage>
        <taxon>unclassified sequences</taxon>
        <taxon>metagenomes</taxon>
        <taxon>organismal metagenomes</taxon>
    </lineage>
</organism>
<dbReference type="InterPro" id="IPR013785">
    <property type="entry name" value="Aldolase_TIM"/>
</dbReference>
<reference evidence="1" key="1">
    <citation type="submission" date="2020-03" db="EMBL/GenBank/DDBJ databases">
        <title>The deep terrestrial virosphere.</title>
        <authorList>
            <person name="Holmfeldt K."/>
            <person name="Nilsson E."/>
            <person name="Simone D."/>
            <person name="Lopez-Fernandez M."/>
            <person name="Wu X."/>
            <person name="de Brujin I."/>
            <person name="Lundin D."/>
            <person name="Andersson A."/>
            <person name="Bertilsson S."/>
            <person name="Dopson M."/>
        </authorList>
    </citation>
    <scope>NUCLEOTIDE SEQUENCE</scope>
    <source>
        <strain evidence="1">MM415A02080</strain>
    </source>
</reference>
<proteinExistence type="predicted"/>
<accession>A0A6M3JW56</accession>
<name>A0A6M3JW56_9ZZZZ</name>
<evidence type="ECO:0000313" key="1">
    <source>
        <dbReference type="EMBL" id="QJA74184.1"/>
    </source>
</evidence>
<dbReference type="Gene3D" id="3.20.20.70">
    <property type="entry name" value="Aldolase class I"/>
    <property type="match status" value="1"/>
</dbReference>
<protein>
    <submittedName>
        <fullName evidence="1">Uncharacterized protein</fullName>
    </submittedName>
</protein>
<gene>
    <name evidence="1" type="ORF">MM415A02080_0006</name>
</gene>
<dbReference type="EMBL" id="MT142080">
    <property type="protein sequence ID" value="QJA74184.1"/>
    <property type="molecule type" value="Genomic_DNA"/>
</dbReference>
<dbReference type="AlphaFoldDB" id="A0A6M3JW56"/>